<accession>A0A1X7AK16</accession>
<dbReference type="CDD" id="cd00093">
    <property type="entry name" value="HTH_XRE"/>
    <property type="match status" value="1"/>
</dbReference>
<protein>
    <submittedName>
        <fullName evidence="1">Uncharacterized protein</fullName>
    </submittedName>
</protein>
<evidence type="ECO:0000313" key="2">
    <source>
        <dbReference type="Proteomes" id="UP000196573"/>
    </source>
</evidence>
<dbReference type="Proteomes" id="UP000196573">
    <property type="component" value="Unassembled WGS sequence"/>
</dbReference>
<gene>
    <name evidence="1" type="ORF">EHSB41UT_02394</name>
</gene>
<dbReference type="AlphaFoldDB" id="A0A1X7AK16"/>
<dbReference type="EMBL" id="FWPT01000005">
    <property type="protein sequence ID" value="SMA47380.1"/>
    <property type="molecule type" value="Genomic_DNA"/>
</dbReference>
<proteinExistence type="predicted"/>
<sequence>MPDKKVQYIDSLTDKLRVTRSDLCRMLGVGTTMISYYVKGERKPASSTVRASVMLDLLQDHGLVEAYLDKCDELGLETELKGLTYGNRRK</sequence>
<keyword evidence="2" id="KW-1185">Reference proteome</keyword>
<dbReference type="RefSeq" id="WP_087110153.1">
    <property type="nucleotide sequence ID" value="NZ_CBCSCN010000003.1"/>
</dbReference>
<evidence type="ECO:0000313" key="1">
    <source>
        <dbReference type="EMBL" id="SMA47380.1"/>
    </source>
</evidence>
<reference evidence="1 2" key="1">
    <citation type="submission" date="2017-03" db="EMBL/GenBank/DDBJ databases">
        <authorList>
            <person name="Afonso C.L."/>
            <person name="Miller P.J."/>
            <person name="Scott M.A."/>
            <person name="Spackman E."/>
            <person name="Goraichik I."/>
            <person name="Dimitrov K.M."/>
            <person name="Suarez D.L."/>
            <person name="Swayne D.E."/>
        </authorList>
    </citation>
    <scope>NUCLEOTIDE SEQUENCE [LARGE SCALE GENOMIC DNA]</scope>
    <source>
        <strain evidence="1">SB41UT1</strain>
    </source>
</reference>
<dbReference type="InterPro" id="IPR001387">
    <property type="entry name" value="Cro/C1-type_HTH"/>
</dbReference>
<name>A0A1X7AK16_9GAMM</name>
<organism evidence="1 2">
    <name type="scientific">Parendozoicomonas haliclonae</name>
    <dbReference type="NCBI Taxonomy" id="1960125"/>
    <lineage>
        <taxon>Bacteria</taxon>
        <taxon>Pseudomonadati</taxon>
        <taxon>Pseudomonadota</taxon>
        <taxon>Gammaproteobacteria</taxon>
        <taxon>Oceanospirillales</taxon>
        <taxon>Endozoicomonadaceae</taxon>
        <taxon>Parendozoicomonas</taxon>
    </lineage>
</organism>